<evidence type="ECO:0000256" key="2">
    <source>
        <dbReference type="ARBA" id="ARBA00012387"/>
    </source>
</evidence>
<evidence type="ECO:0000313" key="11">
    <source>
        <dbReference type="Proteomes" id="UP000002019"/>
    </source>
</evidence>
<dbReference type="PANTHER" id="PTHR46390">
    <property type="entry name" value="MANNOSE-1-PHOSPHATE GUANYLYLTRANSFERASE"/>
    <property type="match status" value="1"/>
</dbReference>
<dbReference type="Gene3D" id="3.90.550.10">
    <property type="entry name" value="Spore Coat Polysaccharide Biosynthesis Protein SpsA, Chain A"/>
    <property type="match status" value="1"/>
</dbReference>
<dbReference type="STRING" id="459349.CLOAM0349"/>
<reference evidence="10 11" key="1">
    <citation type="journal article" date="2008" name="J. Bacteriol.">
        <title>'Candidatus Cloacamonas acidaminovorans': genome sequence reconstruction provides a first glimpse of a new bacterial division.</title>
        <authorList>
            <person name="Pelletier E."/>
            <person name="Kreimeyer A."/>
            <person name="Bocs S."/>
            <person name="Rouy Z."/>
            <person name="Gyapay G."/>
            <person name="Chouari R."/>
            <person name="Riviere D."/>
            <person name="Ganesan A."/>
            <person name="Daegelen P."/>
            <person name="Sghir A."/>
            <person name="Cohen G.N."/>
            <person name="Medigue C."/>
            <person name="Weissenbach J."/>
            <person name="Le Paslier D."/>
        </authorList>
    </citation>
    <scope>NUCLEOTIDE SEQUENCE [LARGE SCALE GENOMIC DNA]</scope>
    <source>
        <strain evidence="11">Evry</strain>
    </source>
</reference>
<dbReference type="InterPro" id="IPR051161">
    <property type="entry name" value="Mannose-6P_isomerase_type2"/>
</dbReference>
<feature type="domain" description="MannoseP isomerase/GMP-like beta-helix" evidence="9">
    <location>
        <begin position="298"/>
        <end position="342"/>
    </location>
</feature>
<accession>B0VG36</accession>
<keyword evidence="10" id="KW-0413">Isomerase</keyword>
<evidence type="ECO:0000256" key="6">
    <source>
        <dbReference type="ARBA" id="ARBA00023134"/>
    </source>
</evidence>
<evidence type="ECO:0000256" key="5">
    <source>
        <dbReference type="ARBA" id="ARBA00022741"/>
    </source>
</evidence>
<dbReference type="AlphaFoldDB" id="B0VG36"/>
<dbReference type="PANTHER" id="PTHR46390:SF1">
    <property type="entry name" value="MANNOSE-1-PHOSPHATE GUANYLYLTRANSFERASE"/>
    <property type="match status" value="1"/>
</dbReference>
<dbReference type="Pfam" id="PF00483">
    <property type="entry name" value="NTP_transferase"/>
    <property type="match status" value="1"/>
</dbReference>
<dbReference type="KEGG" id="caci:CLOAM0349"/>
<comment type="catalytic activity">
    <reaction evidence="7">
        <text>alpha-D-mannose 1-phosphate + GTP + H(+) = GDP-alpha-D-mannose + diphosphate</text>
        <dbReference type="Rhea" id="RHEA:15229"/>
        <dbReference type="ChEBI" id="CHEBI:15378"/>
        <dbReference type="ChEBI" id="CHEBI:33019"/>
        <dbReference type="ChEBI" id="CHEBI:37565"/>
        <dbReference type="ChEBI" id="CHEBI:57527"/>
        <dbReference type="ChEBI" id="CHEBI:58409"/>
        <dbReference type="EC" id="2.7.7.13"/>
    </reaction>
</comment>
<gene>
    <name evidence="10" type="ordered locus">CLOAM0349</name>
</gene>
<dbReference type="GO" id="GO:0004475">
    <property type="term" value="F:mannose-1-phosphate guanylyltransferase (GTP) activity"/>
    <property type="evidence" value="ECO:0007669"/>
    <property type="project" value="UniProtKB-EC"/>
</dbReference>
<dbReference type="RefSeq" id="WP_015424115.1">
    <property type="nucleotide sequence ID" value="NC_020449.1"/>
</dbReference>
<organism evidence="10 11">
    <name type="scientific">Cloacimonas acidaminovorans (strain Evry)</name>
    <dbReference type="NCBI Taxonomy" id="459349"/>
    <lineage>
        <taxon>Bacteria</taxon>
        <taxon>Pseudomonadati</taxon>
        <taxon>Candidatus Cloacimonadota</taxon>
        <taxon>Candidatus Cloacimonadia</taxon>
        <taxon>Candidatus Cloacimonadales</taxon>
        <taxon>Candidatus Cloacimonadaceae</taxon>
        <taxon>Candidatus Cloacimonas</taxon>
    </lineage>
</organism>
<dbReference type="Proteomes" id="UP000002019">
    <property type="component" value="Chromosome"/>
</dbReference>
<dbReference type="OrthoDB" id="9806359at2"/>
<dbReference type="FunFam" id="3.90.550.10:FF:000046">
    <property type="entry name" value="Mannose-1-phosphate guanylyltransferase (GDP)"/>
    <property type="match status" value="1"/>
</dbReference>
<evidence type="ECO:0000256" key="4">
    <source>
        <dbReference type="ARBA" id="ARBA00022695"/>
    </source>
</evidence>
<evidence type="ECO:0000259" key="8">
    <source>
        <dbReference type="Pfam" id="PF00483"/>
    </source>
</evidence>
<keyword evidence="5" id="KW-0547">Nucleotide-binding</keyword>
<dbReference type="eggNOG" id="COG0836">
    <property type="taxonomic scope" value="Bacteria"/>
</dbReference>
<feature type="domain" description="Nucleotidyl transferase" evidence="8">
    <location>
        <begin position="3"/>
        <end position="281"/>
    </location>
</feature>
<dbReference type="SUPFAM" id="SSF53448">
    <property type="entry name" value="Nucleotide-diphospho-sugar transferases"/>
    <property type="match status" value="1"/>
</dbReference>
<dbReference type="GO" id="GO:0016853">
    <property type="term" value="F:isomerase activity"/>
    <property type="evidence" value="ECO:0007669"/>
    <property type="project" value="UniProtKB-KW"/>
</dbReference>
<sequence>MIALIMAGGVGTRFWPLSRKNLPKQFLRLFGDLSLLQMTVERLLPRFSLADIYIVTASSQVELIKQQLPNLPQQNIIIEPFGMNTAPCITLSVEYLKNIYGQKETMLVLPADHLIRDQEKFLESLNPAKREAEKGCLITFGIVPVYPATGYGYIEAGEEIAPGVRKVLHFKEKPDKQTAEEFLAKGTYFWNSGMFCWSLESISTAFETLLPDVYALTNEIGKIWKNEGLDKDIASIYAQMPRIPIDIGIMEKANFRGVIPVSYDWSDVGSWKSLADLTAGDADNNYFSSSGKAISAKNNYVVSDKFTALIGVNNLCLITTKDAILLCNKEMAEEVKKIVDYLEQQNRQDLL</sequence>
<proteinExistence type="inferred from homology"/>
<dbReference type="EC" id="2.7.7.13" evidence="2"/>
<dbReference type="GO" id="GO:0009298">
    <property type="term" value="P:GDP-mannose biosynthetic process"/>
    <property type="evidence" value="ECO:0007669"/>
    <property type="project" value="TreeGrafter"/>
</dbReference>
<dbReference type="EMBL" id="CU466930">
    <property type="protein sequence ID" value="CAO80254.1"/>
    <property type="molecule type" value="Genomic_DNA"/>
</dbReference>
<evidence type="ECO:0000313" key="10">
    <source>
        <dbReference type="EMBL" id="CAO80254.1"/>
    </source>
</evidence>
<dbReference type="InterPro" id="IPR054566">
    <property type="entry name" value="ManC/GMP-like_b-helix"/>
</dbReference>
<keyword evidence="11" id="KW-1185">Reference proteome</keyword>
<dbReference type="SUPFAM" id="SSF159283">
    <property type="entry name" value="Guanosine diphospho-D-mannose pyrophosphorylase/mannose-6-phosphate isomerase linker domain"/>
    <property type="match status" value="1"/>
</dbReference>
<name>B0VG36_CLOAI</name>
<keyword evidence="6" id="KW-0342">GTP-binding</keyword>
<dbReference type="InterPro" id="IPR029044">
    <property type="entry name" value="Nucleotide-diphossugar_trans"/>
</dbReference>
<keyword evidence="4 10" id="KW-0548">Nucleotidyltransferase</keyword>
<evidence type="ECO:0000259" key="9">
    <source>
        <dbReference type="Pfam" id="PF22640"/>
    </source>
</evidence>
<comment type="similarity">
    <text evidence="1">Belongs to the mannose-6-phosphate isomerase type 2 family.</text>
</comment>
<dbReference type="InterPro" id="IPR049577">
    <property type="entry name" value="GMPP_N"/>
</dbReference>
<evidence type="ECO:0000256" key="1">
    <source>
        <dbReference type="ARBA" id="ARBA00006115"/>
    </source>
</evidence>
<dbReference type="InterPro" id="IPR005835">
    <property type="entry name" value="NTP_transferase_dom"/>
</dbReference>
<dbReference type="CDD" id="cd02509">
    <property type="entry name" value="GDP-M1P_Guanylyltransferase"/>
    <property type="match status" value="1"/>
</dbReference>
<dbReference type="Pfam" id="PF22640">
    <property type="entry name" value="ManC_GMP_beta-helix"/>
    <property type="match status" value="1"/>
</dbReference>
<keyword evidence="3 10" id="KW-0808">Transferase</keyword>
<dbReference type="HOGENOM" id="CLU_035527_0_1_0"/>
<dbReference type="GO" id="GO:0005525">
    <property type="term" value="F:GTP binding"/>
    <property type="evidence" value="ECO:0007669"/>
    <property type="project" value="UniProtKB-KW"/>
</dbReference>
<evidence type="ECO:0000256" key="3">
    <source>
        <dbReference type="ARBA" id="ARBA00022679"/>
    </source>
</evidence>
<protein>
    <recommendedName>
        <fullName evidence="2">mannose-1-phosphate guanylyltransferase</fullName>
        <ecNumber evidence="2">2.7.7.13</ecNumber>
    </recommendedName>
</protein>
<evidence type="ECO:0000256" key="7">
    <source>
        <dbReference type="ARBA" id="ARBA00047343"/>
    </source>
</evidence>